<evidence type="ECO:0008006" key="2">
    <source>
        <dbReference type="Google" id="ProtNLM"/>
    </source>
</evidence>
<name>A0A381P9Z5_9ZZZZ</name>
<reference evidence="1" key="1">
    <citation type="submission" date="2018-05" db="EMBL/GenBank/DDBJ databases">
        <authorList>
            <person name="Lanie J.A."/>
            <person name="Ng W.-L."/>
            <person name="Kazmierczak K.M."/>
            <person name="Andrzejewski T.M."/>
            <person name="Davidsen T.M."/>
            <person name="Wayne K.J."/>
            <person name="Tettelin H."/>
            <person name="Glass J.I."/>
            <person name="Rusch D."/>
            <person name="Podicherti R."/>
            <person name="Tsui H.-C.T."/>
            <person name="Winkler M.E."/>
        </authorList>
    </citation>
    <scope>NUCLEOTIDE SEQUENCE</scope>
</reference>
<accession>A0A381P9Z5</accession>
<dbReference type="InterPro" id="IPR053191">
    <property type="entry name" value="DcsG_Biosynth_Enzyme"/>
</dbReference>
<protein>
    <recommendedName>
        <fullName evidence="2">ATP-grasp domain-containing protein</fullName>
    </recommendedName>
</protein>
<proteinExistence type="predicted"/>
<organism evidence="1">
    <name type="scientific">marine metagenome</name>
    <dbReference type="NCBI Taxonomy" id="408172"/>
    <lineage>
        <taxon>unclassified sequences</taxon>
        <taxon>metagenomes</taxon>
        <taxon>ecological metagenomes</taxon>
    </lineage>
</organism>
<gene>
    <name evidence="1" type="ORF">METZ01_LOCUS15187</name>
</gene>
<dbReference type="PANTHER" id="PTHR39217:SF1">
    <property type="entry name" value="GLUTATHIONE SYNTHETASE"/>
    <property type="match status" value="1"/>
</dbReference>
<dbReference type="EMBL" id="UINC01000864">
    <property type="protein sequence ID" value="SUZ62333.1"/>
    <property type="molecule type" value="Genomic_DNA"/>
</dbReference>
<dbReference type="AlphaFoldDB" id="A0A381P9Z5"/>
<dbReference type="PANTHER" id="PTHR39217">
    <property type="match status" value="1"/>
</dbReference>
<dbReference type="SUPFAM" id="SSF56059">
    <property type="entry name" value="Glutathione synthetase ATP-binding domain-like"/>
    <property type="match status" value="1"/>
</dbReference>
<evidence type="ECO:0000313" key="1">
    <source>
        <dbReference type="EMBL" id="SUZ62333.1"/>
    </source>
</evidence>
<sequence length="337" mass="40280">MMNYEVTFLTNFFFGENNEFVYAESLHSLAKYLINNNYNVYLLDIFRDKTKVACLNTNKIKKRSLNKNKILYCGFFGKPVESKKLTISLNDYREEFFQFLENFNNINGVEIVNNYKTLKYNLSKQYILDYENEFNFYKTIKINSFNDLLKYNKDEKKYLVKPLVSERSVGSEILDGLIDEEKLKIYYNRFQNNGLIVQLYTNDFKKYGERKITFINGEYVFARKCTQIGDEKFVCTASGSKNEIYEPSKVEIELGGKVYKVFSEKYDLSYFRLDVTSDRETPIINEIEALNPDLNPWMYKLDDLKKYHMSVKNMLDRRHMESKYSWALYDLFNLFKY</sequence>